<feature type="transmembrane region" description="Helical" evidence="1">
    <location>
        <begin position="15"/>
        <end position="34"/>
    </location>
</feature>
<reference evidence="2 3" key="1">
    <citation type="submission" date="2016-03" db="EMBL/GenBank/DDBJ databases">
        <title>Draft genome sequence of Paenibacillus antarcticus CECT 5836.</title>
        <authorList>
            <person name="Shin S.-K."/>
            <person name="Yi H."/>
        </authorList>
    </citation>
    <scope>NUCLEOTIDE SEQUENCE [LARGE SCALE GENOMIC DNA]</scope>
    <source>
        <strain evidence="2 3">CECT 5836</strain>
    </source>
</reference>
<protein>
    <submittedName>
        <fullName evidence="2">Uncharacterized protein</fullName>
    </submittedName>
</protein>
<dbReference type="Proteomes" id="UP000077355">
    <property type="component" value="Unassembled WGS sequence"/>
</dbReference>
<dbReference type="AlphaFoldDB" id="A0A168PGY2"/>
<organism evidence="2 3">
    <name type="scientific">Paenibacillus antarcticus</name>
    <dbReference type="NCBI Taxonomy" id="253703"/>
    <lineage>
        <taxon>Bacteria</taxon>
        <taxon>Bacillati</taxon>
        <taxon>Bacillota</taxon>
        <taxon>Bacilli</taxon>
        <taxon>Bacillales</taxon>
        <taxon>Paenibacillaceae</taxon>
        <taxon>Paenibacillus</taxon>
    </lineage>
</organism>
<comment type="caution">
    <text evidence="2">The sequence shown here is derived from an EMBL/GenBank/DDBJ whole genome shotgun (WGS) entry which is preliminary data.</text>
</comment>
<evidence type="ECO:0000313" key="3">
    <source>
        <dbReference type="Proteomes" id="UP000077355"/>
    </source>
</evidence>
<accession>A0A168PGY2</accession>
<proteinExistence type="predicted"/>
<keyword evidence="1" id="KW-0472">Membrane</keyword>
<keyword evidence="3" id="KW-1185">Reference proteome</keyword>
<gene>
    <name evidence="2" type="ORF">PBAT_08720</name>
</gene>
<dbReference type="EMBL" id="LVJI01000014">
    <property type="protein sequence ID" value="OAB46749.1"/>
    <property type="molecule type" value="Genomic_DNA"/>
</dbReference>
<feature type="transmembrane region" description="Helical" evidence="1">
    <location>
        <begin position="40"/>
        <end position="59"/>
    </location>
</feature>
<keyword evidence="1" id="KW-1133">Transmembrane helix</keyword>
<dbReference type="RefSeq" id="WP_068648592.1">
    <property type="nucleotide sequence ID" value="NZ_CP043611.1"/>
</dbReference>
<sequence length="139" mass="15824">MANCFQKSGIARSSFILWYNTPEISLSLLFIMYQNWTGNIVYQFIIVLLFVLFVLRHYIIIQNVVNIVVCAGYQLLEEQVSIAPLAKEPLTREGKKIMLKNVSKTSQGVEITIHTSINVQLEGVTIETPNRILPINNIK</sequence>
<evidence type="ECO:0000313" key="2">
    <source>
        <dbReference type="EMBL" id="OAB46749.1"/>
    </source>
</evidence>
<name>A0A168PGY2_9BACL</name>
<keyword evidence="1" id="KW-0812">Transmembrane</keyword>
<evidence type="ECO:0000256" key="1">
    <source>
        <dbReference type="SAM" id="Phobius"/>
    </source>
</evidence>